<dbReference type="STRING" id="1346330.M472_15430"/>
<gene>
    <name evidence="1" type="ORF">M472_15430</name>
</gene>
<sequence length="225" mass="25356">MLSLFEIAFSQRGKAPVISGQRIENLNLDGTLDDWPLEAIHFDEKKELSYGIANDKEHLFLGIRTKKLGKVKLGGVKFVIESIKGKRASESRTILSPVPQKKEDAEKAFEQIKVFGFPEITDSILSIYNEHGIQMAYHLDENTELLTMEFAIPLSLLPDFFADSTLFDFQIILEGFKVSPQMFAALASSTTKTPEGRVVKLDPEELNLYTEDKVVGRYQLSVPEK</sequence>
<dbReference type="AlphaFoldDB" id="U2J5F1"/>
<keyword evidence="2" id="KW-1185">Reference proteome</keyword>
<evidence type="ECO:0000313" key="2">
    <source>
        <dbReference type="Proteomes" id="UP000016584"/>
    </source>
</evidence>
<dbReference type="PATRIC" id="fig|1346330.5.peg.1353"/>
<reference evidence="1 2" key="1">
    <citation type="journal article" date="2013" name="Genome Announc.">
        <title>The Draft Genome Sequence of Sphingomonas paucimobilis Strain HER1398 (Proteobacteria), Host to the Giant PAU Phage, Indicates That It Is a Member of the Genus Sphingobacterium (Bacteroidetes).</title>
        <authorList>
            <person name="White R.A.III."/>
            <person name="Suttle C.A."/>
        </authorList>
    </citation>
    <scope>NUCLEOTIDE SEQUENCE [LARGE SCALE GENOMIC DNA]</scope>
    <source>
        <strain evidence="1 2">HER1398</strain>
    </source>
</reference>
<comment type="caution">
    <text evidence="1">The sequence shown here is derived from an EMBL/GenBank/DDBJ whole genome shotgun (WGS) entry which is preliminary data.</text>
</comment>
<name>U2J5F1_9SPHI</name>
<protein>
    <submittedName>
        <fullName evidence="1">Uncharacterized protein</fullName>
    </submittedName>
</protein>
<organism evidence="1 2">
    <name type="scientific">Sphingobacterium paucimobilis HER1398</name>
    <dbReference type="NCBI Taxonomy" id="1346330"/>
    <lineage>
        <taxon>Bacteria</taxon>
        <taxon>Pseudomonadati</taxon>
        <taxon>Bacteroidota</taxon>
        <taxon>Sphingobacteriia</taxon>
        <taxon>Sphingobacteriales</taxon>
        <taxon>Sphingobacteriaceae</taxon>
        <taxon>Sphingobacterium</taxon>
    </lineage>
</organism>
<proteinExistence type="predicted"/>
<accession>U2J5F1</accession>
<evidence type="ECO:0000313" key="1">
    <source>
        <dbReference type="EMBL" id="ERJ60154.1"/>
    </source>
</evidence>
<dbReference type="EMBL" id="ATDL01000009">
    <property type="protein sequence ID" value="ERJ60154.1"/>
    <property type="molecule type" value="Genomic_DNA"/>
</dbReference>
<dbReference type="Proteomes" id="UP000016584">
    <property type="component" value="Unassembled WGS sequence"/>
</dbReference>